<evidence type="ECO:0000313" key="4">
    <source>
        <dbReference type="Proteomes" id="UP000626109"/>
    </source>
</evidence>
<sequence length="354" mass="38771">MCQPSHATRADWARSRNPRLLLFLASTALFACARRRFESSVEGAAGTLQESAFASTTPQRRHSPHWALAGSSGPRGVSEGKKEKCLHRRLCAAPSSEVLGSFEQRREALKRCLAREYTSFFRPFEADFYSEDVTFKDPLTELSGKVSYKKNIDMLSGESLVGNILFSDGYIDLHAVEEVPGDLTRLRTRWTLGFVFKLLPWKPQAIFTGISEYVIDASTASVLSQRDYWDTLSLGQAGSYAPEAALAGLQDLVMQFLPASLQPAEARQTEEAEVAGWSLLRRARAYRVYRGSDGKVFAVAAPGFASGLEGVERELKVHGLSVAGRMPLPGVPGSGDMALELQSPHPWDGDPPSG</sequence>
<dbReference type="PANTHER" id="PTHR34123:SF1">
    <property type="entry name" value="OS04G0578200 PROTEIN"/>
    <property type="match status" value="1"/>
</dbReference>
<keyword evidence="2" id="KW-0732">Signal</keyword>
<feature type="region of interest" description="Disordered" evidence="1">
    <location>
        <begin position="52"/>
        <end position="77"/>
    </location>
</feature>
<dbReference type="EMBL" id="CAJNNW010027556">
    <property type="protein sequence ID" value="CAE8691992.1"/>
    <property type="molecule type" value="Genomic_DNA"/>
</dbReference>
<dbReference type="AlphaFoldDB" id="A0A813K1W7"/>
<reference evidence="3" key="1">
    <citation type="submission" date="2021-02" db="EMBL/GenBank/DDBJ databases">
        <authorList>
            <person name="Dougan E. K."/>
            <person name="Rhodes N."/>
            <person name="Thang M."/>
            <person name="Chan C."/>
        </authorList>
    </citation>
    <scope>NUCLEOTIDE SEQUENCE</scope>
</reference>
<feature type="chain" id="PRO_5032907214" evidence="2">
    <location>
        <begin position="34"/>
        <end position="354"/>
    </location>
</feature>
<comment type="caution">
    <text evidence="3">The sequence shown here is derived from an EMBL/GenBank/DDBJ whole genome shotgun (WGS) entry which is preliminary data.</text>
</comment>
<accession>A0A813K1W7</accession>
<feature type="region of interest" description="Disordered" evidence="1">
    <location>
        <begin position="333"/>
        <end position="354"/>
    </location>
</feature>
<dbReference type="SUPFAM" id="SSF54427">
    <property type="entry name" value="NTF2-like"/>
    <property type="match status" value="1"/>
</dbReference>
<dbReference type="Pfam" id="PF10184">
    <property type="entry name" value="DUF2358"/>
    <property type="match status" value="1"/>
</dbReference>
<gene>
    <name evidence="3" type="ORF">PGLA2088_LOCUS27683</name>
</gene>
<dbReference type="InterPro" id="IPR018790">
    <property type="entry name" value="DUF2358"/>
</dbReference>
<dbReference type="Proteomes" id="UP000626109">
    <property type="component" value="Unassembled WGS sequence"/>
</dbReference>
<name>A0A813K1W7_POLGL</name>
<feature type="signal peptide" evidence="2">
    <location>
        <begin position="1"/>
        <end position="33"/>
    </location>
</feature>
<evidence type="ECO:0000313" key="3">
    <source>
        <dbReference type="EMBL" id="CAE8691992.1"/>
    </source>
</evidence>
<proteinExistence type="predicted"/>
<dbReference type="PANTHER" id="PTHR34123">
    <property type="entry name" value="OS04G0578200 PROTEIN"/>
    <property type="match status" value="1"/>
</dbReference>
<evidence type="ECO:0000256" key="2">
    <source>
        <dbReference type="SAM" id="SignalP"/>
    </source>
</evidence>
<protein>
    <submittedName>
        <fullName evidence="3">Uncharacterized protein</fullName>
    </submittedName>
</protein>
<evidence type="ECO:0000256" key="1">
    <source>
        <dbReference type="SAM" id="MobiDB-lite"/>
    </source>
</evidence>
<dbReference type="InterPro" id="IPR032710">
    <property type="entry name" value="NTF2-like_dom_sf"/>
</dbReference>
<organism evidence="3 4">
    <name type="scientific">Polarella glacialis</name>
    <name type="common">Dinoflagellate</name>
    <dbReference type="NCBI Taxonomy" id="89957"/>
    <lineage>
        <taxon>Eukaryota</taxon>
        <taxon>Sar</taxon>
        <taxon>Alveolata</taxon>
        <taxon>Dinophyceae</taxon>
        <taxon>Suessiales</taxon>
        <taxon>Suessiaceae</taxon>
        <taxon>Polarella</taxon>
    </lineage>
</organism>